<evidence type="ECO:0000256" key="1">
    <source>
        <dbReference type="SAM" id="Phobius"/>
    </source>
</evidence>
<dbReference type="Proteomes" id="UP000249782">
    <property type="component" value="Unassembled WGS sequence"/>
</dbReference>
<dbReference type="OrthoDB" id="71516at2157"/>
<dbReference type="AlphaFoldDB" id="A0A328P8S3"/>
<keyword evidence="1" id="KW-1133">Transmembrane helix</keyword>
<dbReference type="EMBL" id="QLOE01000007">
    <property type="protein sequence ID" value="RAO78848.1"/>
    <property type="molecule type" value="Genomic_DNA"/>
</dbReference>
<keyword evidence="1" id="KW-0472">Membrane</keyword>
<accession>A0A328P8S3</accession>
<gene>
    <name evidence="2" type="ORF">DPC56_06225</name>
</gene>
<reference evidence="2 3" key="1">
    <citation type="submission" date="2018-06" db="EMBL/GenBank/DDBJ databases">
        <title>Draft genome sequence of hyperthermophilic methanogen Methanothermobacter tenebrarum sp. MCM-B 1447.</title>
        <authorList>
            <person name="Pore S.D."/>
            <person name="Dagar S."/>
            <person name="Dhakephalkar P.K."/>
        </authorList>
    </citation>
    <scope>NUCLEOTIDE SEQUENCE [LARGE SCALE GENOMIC DNA]</scope>
    <source>
        <strain evidence="2 3">MCM B 1447</strain>
    </source>
</reference>
<organism evidence="2 3">
    <name type="scientific">Methanothermobacter tenebrarum</name>
    <dbReference type="NCBI Taxonomy" id="680118"/>
    <lineage>
        <taxon>Archaea</taxon>
        <taxon>Methanobacteriati</taxon>
        <taxon>Methanobacteriota</taxon>
        <taxon>Methanomada group</taxon>
        <taxon>Methanobacteria</taxon>
        <taxon>Methanobacteriales</taxon>
        <taxon>Methanobacteriaceae</taxon>
        <taxon>Methanothermobacter</taxon>
    </lineage>
</organism>
<sequence length="64" mass="6919">MVGETFTGSIFYSHVMPAILGFLSIILICNGMMDESKKQVIIGVVLFFSAGLLPFIILRAVLGV</sequence>
<proteinExistence type="predicted"/>
<evidence type="ECO:0000313" key="2">
    <source>
        <dbReference type="EMBL" id="RAO78848.1"/>
    </source>
</evidence>
<comment type="caution">
    <text evidence="2">The sequence shown here is derived from an EMBL/GenBank/DDBJ whole genome shotgun (WGS) entry which is preliminary data.</text>
</comment>
<evidence type="ECO:0000313" key="3">
    <source>
        <dbReference type="Proteomes" id="UP000249782"/>
    </source>
</evidence>
<keyword evidence="1" id="KW-0812">Transmembrane</keyword>
<protein>
    <submittedName>
        <fullName evidence="2">Uncharacterized protein</fullName>
    </submittedName>
</protein>
<keyword evidence="3" id="KW-1185">Reference proteome</keyword>
<feature type="transmembrane region" description="Helical" evidence="1">
    <location>
        <begin position="6"/>
        <end position="28"/>
    </location>
</feature>
<name>A0A328P8S3_9EURY</name>
<feature type="transmembrane region" description="Helical" evidence="1">
    <location>
        <begin position="40"/>
        <end position="62"/>
    </location>
</feature>